<evidence type="ECO:0000313" key="1">
    <source>
        <dbReference type="EMBL" id="SEQ23434.1"/>
    </source>
</evidence>
<keyword evidence="2" id="KW-1185">Reference proteome</keyword>
<evidence type="ECO:0000313" key="2">
    <source>
        <dbReference type="Proteomes" id="UP000198733"/>
    </source>
</evidence>
<dbReference type="Proteomes" id="UP000198733">
    <property type="component" value="Unassembled WGS sequence"/>
</dbReference>
<proteinExistence type="predicted"/>
<accession>A0A1H9ECF6</accession>
<comment type="caution">
    <text evidence="1">The sequence shown here is derived from an EMBL/GenBank/DDBJ whole genome shotgun (WGS) entry which is preliminary data.</text>
</comment>
<dbReference type="RefSeq" id="WP_092503977.1">
    <property type="nucleotide sequence ID" value="NZ_FOEH01000002.1"/>
</dbReference>
<dbReference type="InterPro" id="IPR006944">
    <property type="entry name" value="Phage/GTA_portal"/>
</dbReference>
<dbReference type="InterPro" id="IPR006427">
    <property type="entry name" value="Portal_HK97"/>
</dbReference>
<name>A0A1H9ECF6_9BACI</name>
<dbReference type="EMBL" id="FOEH01000002">
    <property type="protein sequence ID" value="SEQ23434.1"/>
    <property type="molecule type" value="Genomic_DNA"/>
</dbReference>
<sequence>MYDYELFEDTSDRIYYKRLAIATCVNMIARTISQSEFRIKKKGIVQYDEFYYRLNVRPNKNQSASRFWETVIYKLIHDNECLIIVSDSDDLLIADDFAKTEYALMEDVFKSVTIKNFTYSRSFVSSEVIYLEYSNEDLSRLIDSLYTDYGELFGRMLEFQKHNNQIRSTVDMENVNAKDPETQTKLQNFINKMYEVVKKKAFAIVPQQKGFVYSEQSSRASGASVEEINKITNGFLDHVAKALGIPVALVHGDMSDVENSTRNYMTFCIDPIIKEFRDEFTGKFVAKKDFLKGERVSIRRISYRDIFDLAAAVDKLVSSSVFTGNEVREEAGYERSNDELLDKHIITKNYTELEDLLEGGDK</sequence>
<dbReference type="NCBIfam" id="TIGR01537">
    <property type="entry name" value="portal_HK97"/>
    <property type="match status" value="1"/>
</dbReference>
<dbReference type="Pfam" id="PF04860">
    <property type="entry name" value="Phage_portal"/>
    <property type="match status" value="1"/>
</dbReference>
<organism evidence="1 2">
    <name type="scientific">Virgibacillus subterraneus</name>
    <dbReference type="NCBI Taxonomy" id="621109"/>
    <lineage>
        <taxon>Bacteria</taxon>
        <taxon>Bacillati</taxon>
        <taxon>Bacillota</taxon>
        <taxon>Bacilli</taxon>
        <taxon>Bacillales</taxon>
        <taxon>Bacillaceae</taxon>
        <taxon>Virgibacillus</taxon>
    </lineage>
</organism>
<protein>
    <submittedName>
        <fullName evidence="1">Phage portal protein, HK97 family</fullName>
    </submittedName>
</protein>
<reference evidence="1 2" key="1">
    <citation type="submission" date="2016-10" db="EMBL/GenBank/DDBJ databases">
        <authorList>
            <person name="Varghese N."/>
            <person name="Submissions S."/>
        </authorList>
    </citation>
    <scope>NUCLEOTIDE SEQUENCE [LARGE SCALE GENOMIC DNA]</scope>
    <source>
        <strain evidence="1 2">CGMCC 1.7734</strain>
    </source>
</reference>
<gene>
    <name evidence="1" type="ORF">SAMN05216232_1983</name>
</gene>